<evidence type="ECO:0000313" key="20">
    <source>
        <dbReference type="Proteomes" id="UP000029052"/>
    </source>
</evidence>
<proteinExistence type="inferred from homology"/>
<evidence type="ECO:0000256" key="16">
    <source>
        <dbReference type="SAM" id="MobiDB-lite"/>
    </source>
</evidence>
<keyword evidence="10" id="KW-0234">DNA repair</keyword>
<dbReference type="EC" id="5.6.2.4" evidence="13"/>
<dbReference type="GO" id="GO:0033202">
    <property type="term" value="C:DNA helicase complex"/>
    <property type="evidence" value="ECO:0007669"/>
    <property type="project" value="TreeGrafter"/>
</dbReference>
<dbReference type="CDD" id="cd17932">
    <property type="entry name" value="DEXQc_UvrD"/>
    <property type="match status" value="1"/>
</dbReference>
<accession>A0A087BEL0</accession>
<dbReference type="STRING" id="1692.BMAGN_1165"/>
<organism evidence="19 20">
    <name type="scientific">Bifidobacterium magnum</name>
    <dbReference type="NCBI Taxonomy" id="1692"/>
    <lineage>
        <taxon>Bacteria</taxon>
        <taxon>Bacillati</taxon>
        <taxon>Actinomycetota</taxon>
        <taxon>Actinomycetes</taxon>
        <taxon>Bifidobacteriales</taxon>
        <taxon>Bifidobacteriaceae</taxon>
        <taxon>Bifidobacterium</taxon>
    </lineage>
</organism>
<evidence type="ECO:0000256" key="5">
    <source>
        <dbReference type="ARBA" id="ARBA00022801"/>
    </source>
</evidence>
<evidence type="ECO:0000256" key="14">
    <source>
        <dbReference type="ARBA" id="ARBA00048988"/>
    </source>
</evidence>
<evidence type="ECO:0000256" key="6">
    <source>
        <dbReference type="ARBA" id="ARBA00022806"/>
    </source>
</evidence>
<dbReference type="PROSITE" id="PS51217">
    <property type="entry name" value="UVRD_HELICASE_CTER"/>
    <property type="match status" value="1"/>
</dbReference>
<dbReference type="GO" id="GO:0005829">
    <property type="term" value="C:cytosol"/>
    <property type="evidence" value="ECO:0007669"/>
    <property type="project" value="TreeGrafter"/>
</dbReference>
<keyword evidence="2" id="KW-0540">Nuclease</keyword>
<dbReference type="PROSITE" id="PS51198">
    <property type="entry name" value="UVRD_HELICASE_ATP_BIND"/>
    <property type="match status" value="1"/>
</dbReference>
<evidence type="ECO:0000259" key="18">
    <source>
        <dbReference type="PROSITE" id="PS51217"/>
    </source>
</evidence>
<dbReference type="EMBL" id="JGZB01000001">
    <property type="protein sequence ID" value="KFI69460.1"/>
    <property type="molecule type" value="Genomic_DNA"/>
</dbReference>
<sequence length="1376" mass="153232">MSKTPTPEQSHIVQAPLRDDVVVVAGAGSGKTYTMTERIIYLINHGARPQQILGLTFTNKAAAELLSRVSMAVAANRKNMSVPSFLQPDVMTYDAFFQGIIRQYGLLVGFDQTMQPVSDVAAMQIIADVVEDSRDLILENAQLFSTKTGELQDFLTIVHDVYTLSTNIANAMIGEGCDTMEAAIQKIRAWDDAWVTQLDRVIGERKFVDDSEFEAEHGKAPSKPRGKNAKDPGKQDEYRQAAHEYQALKAAQRAINHLFEMRDATARRNLLLEFVEAYQNEKKRRHVAEFSDFTVAAFQLVSRFPSIGERYRSRYTHVLLDEYQDTSTTQANLLTKLFHISDKERSALSAVGDPFQSIYGWRGASAGAFRMLQRSLDLPATQEPYAITHTRRNLPTVLQAANNLTVQLRRAPGKISSAAVQEVDVQQLKPVNTAASGTVGVLGYETAGEQVDGVVRFVKQALAAYHDRVERGEEEPVSGAPVAILGRGNKELAVFLDALREAGIPARIYGYSALLDMPEVVDTLALLSVVAFHTDSNPLMRLLATPRFGLSSKDLRALAELAEHVNTDYRYRALVQAGLVPTGVEEYQTRAKLVRQYCDRVANAVFLVDVLMRDDVEALLHDQSELSERGQCAVLQVAAMIRRVQESMYGSVANTVRTAAQALELDIDTVVAASLRSRSHVNPSVARGAVEGLVELVTTYTNELPADLRPTLRGFLVWVRSLGRASVSMDDGGAGDIAYADETPEVELMTIHKAKGLQWEAVAIVNLKRDKFPSSSATSGTLSINRMTRRGENHLVDAEDPATGETREYYEKGDYAWVADASEATVPGPDADWDAPDYDVNAPSWLDDSTSVPNPVRVDSAILPAFPARADSDDAIEALDAMKSASLIDAEVSNVLGPFRDVLGTDEFAAELQKHFYMTQEQETGRTKLAEERRLMYVALTRAKYEALLTFAQESNLDAEPEPTESYLRDDNGKDYIGAFSSLFWMETFESMRYENQPRAWTPTNIREAQDAQHTTPASLGWKLPVGYFIGDDAQTFMNRVVGDAWNAPATTREHDSTLPWPFNLEQRIEQALARSADHARQARRKAEETAPAVPAANAKRNSLLHRAQELLADADLTSAVAQDLDESVYRRAISALRSQRFKVTSLQQMDKDQREYFRSIVRPVPSISSPQALAGTRLHAWAERFLLAGPDTGVTREELMANIGHEQSSGDKRADQRYEQWQRRLVDSRWARRTVVSAERSIVMALPLEEIAADATEEERRALQGLNEIVPGKLDAVFAGGLDESDETKLFTIVDWKTGRKPTEEADIAEKLRQLDLYRLLLASIEHVDLERIDATLYYLSEAQARRREIHALPKSRAQILRELRQWIPQPSDND</sequence>
<dbReference type="InterPro" id="IPR027417">
    <property type="entry name" value="P-loop_NTPase"/>
</dbReference>
<keyword evidence="9" id="KW-0238">DNA-binding</keyword>
<dbReference type="GO" id="GO:0016887">
    <property type="term" value="F:ATP hydrolysis activity"/>
    <property type="evidence" value="ECO:0007669"/>
    <property type="project" value="RHEA"/>
</dbReference>
<feature type="domain" description="UvrD-like helicase ATP-binding" evidence="17">
    <location>
        <begin position="4"/>
        <end position="394"/>
    </location>
</feature>
<dbReference type="eggNOG" id="COG2887">
    <property type="taxonomic scope" value="Bacteria"/>
</dbReference>
<evidence type="ECO:0000256" key="13">
    <source>
        <dbReference type="ARBA" id="ARBA00034808"/>
    </source>
</evidence>
<dbReference type="InterPro" id="IPR000212">
    <property type="entry name" value="DNA_helicase_UvrD/REP"/>
</dbReference>
<dbReference type="PANTHER" id="PTHR11070:SF55">
    <property type="entry name" value="DNA 3'-5' HELICASE"/>
    <property type="match status" value="1"/>
</dbReference>
<feature type="region of interest" description="Disordered" evidence="16">
    <location>
        <begin position="212"/>
        <end position="238"/>
    </location>
</feature>
<dbReference type="InterPro" id="IPR038726">
    <property type="entry name" value="PDDEXK_AddAB-type"/>
</dbReference>
<evidence type="ECO:0000256" key="9">
    <source>
        <dbReference type="ARBA" id="ARBA00023125"/>
    </source>
</evidence>
<comment type="catalytic activity">
    <reaction evidence="14">
        <text>ATP + H2O = ADP + phosphate + H(+)</text>
        <dbReference type="Rhea" id="RHEA:13065"/>
        <dbReference type="ChEBI" id="CHEBI:15377"/>
        <dbReference type="ChEBI" id="CHEBI:15378"/>
        <dbReference type="ChEBI" id="CHEBI:30616"/>
        <dbReference type="ChEBI" id="CHEBI:43474"/>
        <dbReference type="ChEBI" id="CHEBI:456216"/>
        <dbReference type="EC" id="5.6.2.4"/>
    </reaction>
</comment>
<dbReference type="eggNOG" id="COG0210">
    <property type="taxonomic scope" value="Bacteria"/>
</dbReference>
<keyword evidence="11" id="KW-0413">Isomerase</keyword>
<dbReference type="GO" id="GO:0004527">
    <property type="term" value="F:exonuclease activity"/>
    <property type="evidence" value="ECO:0007669"/>
    <property type="project" value="UniProtKB-KW"/>
</dbReference>
<evidence type="ECO:0000256" key="1">
    <source>
        <dbReference type="ARBA" id="ARBA00009922"/>
    </source>
</evidence>
<dbReference type="GO" id="GO:0000725">
    <property type="term" value="P:recombinational repair"/>
    <property type="evidence" value="ECO:0007669"/>
    <property type="project" value="TreeGrafter"/>
</dbReference>
<dbReference type="InterPro" id="IPR013986">
    <property type="entry name" value="DExx_box_DNA_helicase_dom_sf"/>
</dbReference>
<dbReference type="Gene3D" id="3.40.50.300">
    <property type="entry name" value="P-loop containing nucleotide triphosphate hydrolases"/>
    <property type="match status" value="4"/>
</dbReference>
<gene>
    <name evidence="19" type="ORF">BMAGN_1165</name>
</gene>
<evidence type="ECO:0000256" key="8">
    <source>
        <dbReference type="ARBA" id="ARBA00022840"/>
    </source>
</evidence>
<dbReference type="GO" id="GO:0005524">
    <property type="term" value="F:ATP binding"/>
    <property type="evidence" value="ECO:0007669"/>
    <property type="project" value="UniProtKB-UniRule"/>
</dbReference>
<reference evidence="19 20" key="1">
    <citation type="submission" date="2014-03" db="EMBL/GenBank/DDBJ databases">
        <title>Genomics of Bifidobacteria.</title>
        <authorList>
            <person name="Ventura M."/>
            <person name="Milani C."/>
            <person name="Lugli G.A."/>
        </authorList>
    </citation>
    <scope>NUCLEOTIDE SEQUENCE [LARGE SCALE GENOMIC DNA]</scope>
    <source>
        <strain evidence="19 20">LMG 11591</strain>
    </source>
</reference>
<dbReference type="GO" id="GO:0043138">
    <property type="term" value="F:3'-5' DNA helicase activity"/>
    <property type="evidence" value="ECO:0007669"/>
    <property type="project" value="UniProtKB-EC"/>
</dbReference>
<keyword evidence="6 15" id="KW-0347">Helicase</keyword>
<comment type="similarity">
    <text evidence="1">Belongs to the helicase family. UvrD subfamily.</text>
</comment>
<dbReference type="Proteomes" id="UP000029052">
    <property type="component" value="Unassembled WGS sequence"/>
</dbReference>
<feature type="binding site" evidence="15">
    <location>
        <begin position="25"/>
        <end position="32"/>
    </location>
    <ligand>
        <name>ATP</name>
        <dbReference type="ChEBI" id="CHEBI:30616"/>
    </ligand>
</feature>
<dbReference type="Gene3D" id="1.10.10.160">
    <property type="match status" value="1"/>
</dbReference>
<feature type="compositionally biased region" description="Basic and acidic residues" evidence="16">
    <location>
        <begin position="1077"/>
        <end position="1089"/>
    </location>
</feature>
<dbReference type="Gene3D" id="1.10.486.10">
    <property type="entry name" value="PCRA, domain 4"/>
    <property type="match status" value="1"/>
</dbReference>
<dbReference type="Pfam" id="PF12705">
    <property type="entry name" value="PDDEXK_1"/>
    <property type="match status" value="1"/>
</dbReference>
<evidence type="ECO:0000256" key="15">
    <source>
        <dbReference type="PROSITE-ProRule" id="PRU00560"/>
    </source>
</evidence>
<feature type="compositionally biased region" description="Basic and acidic residues" evidence="16">
    <location>
        <begin position="228"/>
        <end position="238"/>
    </location>
</feature>
<evidence type="ECO:0000256" key="11">
    <source>
        <dbReference type="ARBA" id="ARBA00023235"/>
    </source>
</evidence>
<keyword evidence="8 15" id="KW-0067">ATP-binding</keyword>
<dbReference type="InterPro" id="IPR014016">
    <property type="entry name" value="UvrD-like_ATP-bd"/>
</dbReference>
<evidence type="ECO:0000256" key="12">
    <source>
        <dbReference type="ARBA" id="ARBA00034617"/>
    </source>
</evidence>
<evidence type="ECO:0000313" key="19">
    <source>
        <dbReference type="EMBL" id="KFI69460.1"/>
    </source>
</evidence>
<evidence type="ECO:0000256" key="10">
    <source>
        <dbReference type="ARBA" id="ARBA00023204"/>
    </source>
</evidence>
<evidence type="ECO:0000256" key="7">
    <source>
        <dbReference type="ARBA" id="ARBA00022839"/>
    </source>
</evidence>
<evidence type="ECO:0000256" key="3">
    <source>
        <dbReference type="ARBA" id="ARBA00022741"/>
    </source>
</evidence>
<dbReference type="Pfam" id="PF00580">
    <property type="entry name" value="UvrD-helicase"/>
    <property type="match status" value="1"/>
</dbReference>
<keyword evidence="20" id="KW-1185">Reference proteome</keyword>
<keyword evidence="4" id="KW-0227">DNA damage</keyword>
<protein>
    <recommendedName>
        <fullName evidence="13">DNA 3'-5' helicase</fullName>
        <ecNumber evidence="13">5.6.2.4</ecNumber>
    </recommendedName>
</protein>
<dbReference type="RefSeq" id="WP_022859864.1">
    <property type="nucleotide sequence ID" value="NZ_JGZB01000001.1"/>
</dbReference>
<dbReference type="Pfam" id="PF13361">
    <property type="entry name" value="UvrD_C"/>
    <property type="match status" value="1"/>
</dbReference>
<name>A0A087BEL0_9BIFI</name>
<dbReference type="InterPro" id="IPR011604">
    <property type="entry name" value="PDDEXK-like_dom_sf"/>
</dbReference>
<dbReference type="Gene3D" id="3.90.320.10">
    <property type="match status" value="1"/>
</dbReference>
<dbReference type="SUPFAM" id="SSF52540">
    <property type="entry name" value="P-loop containing nucleoside triphosphate hydrolases"/>
    <property type="match status" value="1"/>
</dbReference>
<evidence type="ECO:0000256" key="2">
    <source>
        <dbReference type="ARBA" id="ARBA00022722"/>
    </source>
</evidence>
<comment type="caution">
    <text evidence="19">The sequence shown here is derived from an EMBL/GenBank/DDBJ whole genome shotgun (WGS) entry which is preliminary data.</text>
</comment>
<keyword evidence="5 15" id="KW-0378">Hydrolase</keyword>
<keyword evidence="3 15" id="KW-0547">Nucleotide-binding</keyword>
<dbReference type="PANTHER" id="PTHR11070">
    <property type="entry name" value="UVRD / RECB / PCRA DNA HELICASE FAMILY MEMBER"/>
    <property type="match status" value="1"/>
</dbReference>
<evidence type="ECO:0000256" key="4">
    <source>
        <dbReference type="ARBA" id="ARBA00022763"/>
    </source>
</evidence>
<dbReference type="GO" id="GO:0003677">
    <property type="term" value="F:DNA binding"/>
    <property type="evidence" value="ECO:0007669"/>
    <property type="project" value="UniProtKB-KW"/>
</dbReference>
<feature type="region of interest" description="Disordered" evidence="16">
    <location>
        <begin position="1077"/>
        <end position="1098"/>
    </location>
</feature>
<keyword evidence="7" id="KW-0269">Exonuclease</keyword>
<comment type="catalytic activity">
    <reaction evidence="12">
        <text>Couples ATP hydrolysis with the unwinding of duplex DNA by translocating in the 3'-5' direction.</text>
        <dbReference type="EC" id="5.6.2.4"/>
    </reaction>
</comment>
<evidence type="ECO:0000259" key="17">
    <source>
        <dbReference type="PROSITE" id="PS51198"/>
    </source>
</evidence>
<dbReference type="InterPro" id="IPR014017">
    <property type="entry name" value="DNA_helicase_UvrD-like_C"/>
</dbReference>
<feature type="domain" description="UvrD-like helicase C-terminal" evidence="18">
    <location>
        <begin position="395"/>
        <end position="756"/>
    </location>
</feature>